<gene>
    <name evidence="1" type="ORF">ACFYU5_34885</name>
</gene>
<sequence>MSGGGVEGPLPLSEVVAIWRRNRAAAEREFYAEVYAEKRERIDVNLWRQLPDAGPEG</sequence>
<protein>
    <submittedName>
        <fullName evidence="1">Uncharacterized protein</fullName>
    </submittedName>
</protein>
<keyword evidence="2" id="KW-1185">Reference proteome</keyword>
<name>A0ABW6PEL1_9NOCA</name>
<dbReference type="Proteomes" id="UP001601442">
    <property type="component" value="Unassembled WGS sequence"/>
</dbReference>
<dbReference type="EMBL" id="JBIAMT010000010">
    <property type="protein sequence ID" value="MFF0501620.1"/>
    <property type="molecule type" value="Genomic_DNA"/>
</dbReference>
<organism evidence="1 2">
    <name type="scientific">Nocardia aobensis</name>
    <dbReference type="NCBI Taxonomy" id="257277"/>
    <lineage>
        <taxon>Bacteria</taxon>
        <taxon>Bacillati</taxon>
        <taxon>Actinomycetota</taxon>
        <taxon>Actinomycetes</taxon>
        <taxon>Mycobacteriales</taxon>
        <taxon>Nocardiaceae</taxon>
        <taxon>Nocardia</taxon>
    </lineage>
</organism>
<proteinExistence type="predicted"/>
<reference evidence="1 2" key="1">
    <citation type="submission" date="2024-10" db="EMBL/GenBank/DDBJ databases">
        <title>The Natural Products Discovery Center: Release of the First 8490 Sequenced Strains for Exploring Actinobacteria Biosynthetic Diversity.</title>
        <authorList>
            <person name="Kalkreuter E."/>
            <person name="Kautsar S.A."/>
            <person name="Yang D."/>
            <person name="Bader C.D."/>
            <person name="Teijaro C.N."/>
            <person name="Fluegel L."/>
            <person name="Davis C.M."/>
            <person name="Simpson J.R."/>
            <person name="Lauterbach L."/>
            <person name="Steele A.D."/>
            <person name="Gui C."/>
            <person name="Meng S."/>
            <person name="Li G."/>
            <person name="Viehrig K."/>
            <person name="Ye F."/>
            <person name="Su P."/>
            <person name="Kiefer A.F."/>
            <person name="Nichols A."/>
            <person name="Cepeda A.J."/>
            <person name="Yan W."/>
            <person name="Fan B."/>
            <person name="Jiang Y."/>
            <person name="Adhikari A."/>
            <person name="Zheng C.-J."/>
            <person name="Schuster L."/>
            <person name="Cowan T.M."/>
            <person name="Smanski M.J."/>
            <person name="Chevrette M.G."/>
            <person name="De Carvalho L.P.S."/>
            <person name="Shen B."/>
        </authorList>
    </citation>
    <scope>NUCLEOTIDE SEQUENCE [LARGE SCALE GENOMIC DNA]</scope>
    <source>
        <strain evidence="1 2">NPDC004119</strain>
    </source>
</reference>
<accession>A0ABW6PEL1</accession>
<dbReference type="RefSeq" id="WP_387401633.1">
    <property type="nucleotide sequence ID" value="NZ_JBIAMT010000010.1"/>
</dbReference>
<evidence type="ECO:0000313" key="2">
    <source>
        <dbReference type="Proteomes" id="UP001601442"/>
    </source>
</evidence>
<evidence type="ECO:0000313" key="1">
    <source>
        <dbReference type="EMBL" id="MFF0501620.1"/>
    </source>
</evidence>
<comment type="caution">
    <text evidence="1">The sequence shown here is derived from an EMBL/GenBank/DDBJ whole genome shotgun (WGS) entry which is preliminary data.</text>
</comment>